<dbReference type="Proteomes" id="UP001235939">
    <property type="component" value="Chromosome 02"/>
</dbReference>
<sequence length="55" mass="5824">MIIFEKEFGQVSITTTPTLWAGTNSGAIYVYTLTIPSGDKRASDAVTCHLGTSTA</sequence>
<protein>
    <submittedName>
        <fullName evidence="1">LLGL1</fullName>
    </submittedName>
</protein>
<evidence type="ECO:0000313" key="1">
    <source>
        <dbReference type="EMBL" id="UYV62472.1"/>
    </source>
</evidence>
<accession>A0ABY6K0M8</accession>
<keyword evidence="2" id="KW-1185">Reference proteome</keyword>
<gene>
    <name evidence="1" type="ORF">LAZ67_2000725</name>
</gene>
<reference evidence="1 2" key="1">
    <citation type="submission" date="2022-01" db="EMBL/GenBank/DDBJ databases">
        <title>A chromosomal length assembly of Cordylochernes scorpioides.</title>
        <authorList>
            <person name="Zeh D."/>
            <person name="Zeh J."/>
        </authorList>
    </citation>
    <scope>NUCLEOTIDE SEQUENCE [LARGE SCALE GENOMIC DNA]</scope>
    <source>
        <strain evidence="1">IN4F17</strain>
        <tissue evidence="1">Whole Body</tissue>
    </source>
</reference>
<name>A0ABY6K0M8_9ARAC</name>
<proteinExistence type="predicted"/>
<evidence type="ECO:0000313" key="2">
    <source>
        <dbReference type="Proteomes" id="UP001235939"/>
    </source>
</evidence>
<dbReference type="EMBL" id="CP092864">
    <property type="protein sequence ID" value="UYV62472.1"/>
    <property type="molecule type" value="Genomic_DNA"/>
</dbReference>
<feature type="non-terminal residue" evidence="1">
    <location>
        <position position="1"/>
    </location>
</feature>
<organism evidence="1 2">
    <name type="scientific">Cordylochernes scorpioides</name>
    <dbReference type="NCBI Taxonomy" id="51811"/>
    <lineage>
        <taxon>Eukaryota</taxon>
        <taxon>Metazoa</taxon>
        <taxon>Ecdysozoa</taxon>
        <taxon>Arthropoda</taxon>
        <taxon>Chelicerata</taxon>
        <taxon>Arachnida</taxon>
        <taxon>Pseudoscorpiones</taxon>
        <taxon>Cheliferoidea</taxon>
        <taxon>Chernetidae</taxon>
        <taxon>Cordylochernes</taxon>
    </lineage>
</organism>